<proteinExistence type="predicted"/>
<dbReference type="Proteomes" id="UP001339911">
    <property type="component" value="Unassembled WGS sequence"/>
</dbReference>
<keyword evidence="2" id="KW-1185">Reference proteome</keyword>
<evidence type="ECO:0000313" key="2">
    <source>
        <dbReference type="Proteomes" id="UP001339911"/>
    </source>
</evidence>
<comment type="caution">
    <text evidence="1">The sequence shown here is derived from an EMBL/GenBank/DDBJ whole genome shotgun (WGS) entry which is preliminary data.</text>
</comment>
<organism evidence="1 2">
    <name type="scientific">Plantactinospora veratri</name>
    <dbReference type="NCBI Taxonomy" id="1436122"/>
    <lineage>
        <taxon>Bacteria</taxon>
        <taxon>Bacillati</taxon>
        <taxon>Actinomycetota</taxon>
        <taxon>Actinomycetes</taxon>
        <taxon>Micromonosporales</taxon>
        <taxon>Micromonosporaceae</taxon>
        <taxon>Plantactinospora</taxon>
    </lineage>
</organism>
<sequence length="77" mass="8521">MFCAWRERRRLRLLLGGEPGGTPVRDLIDLPAQLATRHDHAALIGPTVIGPLVLWSRLPTGPRWGWATTPLRSNSAT</sequence>
<dbReference type="EMBL" id="JAZGQL010000005">
    <property type="protein sequence ID" value="MEE6306894.1"/>
    <property type="molecule type" value="Genomic_DNA"/>
</dbReference>
<reference evidence="1 2" key="1">
    <citation type="submission" date="2024-01" db="EMBL/GenBank/DDBJ databases">
        <title>Genome insights into Plantactinospora veratri sp. nov.</title>
        <authorList>
            <person name="Wang L."/>
        </authorList>
    </citation>
    <scope>NUCLEOTIDE SEQUENCE [LARGE SCALE GENOMIC DNA]</scope>
    <source>
        <strain evidence="1 2">NEAU-FHS4</strain>
    </source>
</reference>
<gene>
    <name evidence="1" type="ORF">V1634_08670</name>
</gene>
<evidence type="ECO:0000313" key="1">
    <source>
        <dbReference type="EMBL" id="MEE6306894.1"/>
    </source>
</evidence>
<dbReference type="RefSeq" id="WP_331207371.1">
    <property type="nucleotide sequence ID" value="NZ_JAZGQL010000005.1"/>
</dbReference>
<name>A0ABU7SAC2_9ACTN</name>
<accession>A0ABU7SAC2</accession>
<protein>
    <submittedName>
        <fullName evidence="1">Uncharacterized protein</fullName>
    </submittedName>
</protein>